<dbReference type="OrthoDB" id="9623596at2759"/>
<keyword evidence="4" id="KW-1185">Reference proteome</keyword>
<dbReference type="Pfam" id="PF01273">
    <property type="entry name" value="LBP_BPI_CETP"/>
    <property type="match status" value="1"/>
</dbReference>
<dbReference type="AlphaFoldDB" id="A0A2I0TLX1"/>
<dbReference type="PANTHER" id="PTHR46019">
    <property type="entry name" value="BPI FOLD-CONTAINING FAMILY B MEMBER 4-RELATED"/>
    <property type="match status" value="1"/>
</dbReference>
<evidence type="ECO:0000256" key="1">
    <source>
        <dbReference type="SAM" id="SignalP"/>
    </source>
</evidence>
<feature type="chain" id="PRO_5014115345" evidence="1">
    <location>
        <begin position="19"/>
        <end position="243"/>
    </location>
</feature>
<organism evidence="3 4">
    <name type="scientific">Limosa lapponica baueri</name>
    <dbReference type="NCBI Taxonomy" id="1758121"/>
    <lineage>
        <taxon>Eukaryota</taxon>
        <taxon>Metazoa</taxon>
        <taxon>Chordata</taxon>
        <taxon>Craniata</taxon>
        <taxon>Vertebrata</taxon>
        <taxon>Euteleostomi</taxon>
        <taxon>Archelosauria</taxon>
        <taxon>Archosauria</taxon>
        <taxon>Dinosauria</taxon>
        <taxon>Saurischia</taxon>
        <taxon>Theropoda</taxon>
        <taxon>Coelurosauria</taxon>
        <taxon>Aves</taxon>
        <taxon>Neognathae</taxon>
        <taxon>Neoaves</taxon>
        <taxon>Charadriiformes</taxon>
        <taxon>Scolopacidae</taxon>
        <taxon>Limosa</taxon>
    </lineage>
</organism>
<accession>A0A2I0TLX1</accession>
<dbReference type="InterPro" id="IPR017942">
    <property type="entry name" value="Lipid-bd_serum_glycop_N"/>
</dbReference>
<evidence type="ECO:0000259" key="2">
    <source>
        <dbReference type="Pfam" id="PF01273"/>
    </source>
</evidence>
<reference evidence="4" key="2">
    <citation type="submission" date="2017-12" db="EMBL/GenBank/DDBJ databases">
        <title>Genome sequence of the Bar-tailed Godwit (Limosa lapponica baueri).</title>
        <authorList>
            <person name="Lima N.C.B."/>
            <person name="Parody-Merino A.M."/>
            <person name="Battley P.F."/>
            <person name="Fidler A.E."/>
            <person name="Prosdocimi F."/>
        </authorList>
    </citation>
    <scope>NUCLEOTIDE SEQUENCE [LARGE SCALE GENOMIC DNA]</scope>
</reference>
<dbReference type="InterPro" id="IPR051660">
    <property type="entry name" value="BPI_fold-BPI/LBP"/>
</dbReference>
<proteinExistence type="predicted"/>
<evidence type="ECO:0000313" key="4">
    <source>
        <dbReference type="Proteomes" id="UP000233556"/>
    </source>
</evidence>
<gene>
    <name evidence="3" type="ORF">llap_14974</name>
</gene>
<protein>
    <submittedName>
        <fullName evidence="3">Bpi fold-containing family b member 4-like</fullName>
    </submittedName>
</protein>
<keyword evidence="1" id="KW-0732">Signal</keyword>
<dbReference type="GO" id="GO:0008289">
    <property type="term" value="F:lipid binding"/>
    <property type="evidence" value="ECO:0007669"/>
    <property type="project" value="InterPro"/>
</dbReference>
<dbReference type="InterPro" id="IPR017943">
    <property type="entry name" value="Bactericidal_perm-incr_a/b_dom"/>
</dbReference>
<sequence length="243" mass="26954">MKLHLVLMVFWVKEDCWVKESLSCQHPPPGNKSNDEQEETGLQGLLLLILPSQGRFAAVLTPRLKVLNLENVRVSWKVLRGTEVVLNLYSKLVLRLPGIFHFLSGSSVEANITSHIALTQDTPGDLKLVVKDCKNLLGGFGVNLRKGLLTNMVSRVLNTTLQTFIPALLCPLVNIWVNIINIKLQFLNRVISFGLLGKIHSALSNLPVTSGHFMELDLRNSPFPSAFIDWLLQTTDVDPGSVA</sequence>
<reference evidence="4" key="1">
    <citation type="submission" date="2017-11" db="EMBL/GenBank/DDBJ databases">
        <authorList>
            <person name="Lima N.C."/>
            <person name="Parody-Merino A.M."/>
            <person name="Battley P.F."/>
            <person name="Fidler A.E."/>
            <person name="Prosdocimi F."/>
        </authorList>
    </citation>
    <scope>NUCLEOTIDE SEQUENCE [LARGE SCALE GENOMIC DNA]</scope>
</reference>
<name>A0A2I0TLX1_LIMLA</name>
<dbReference type="PANTHER" id="PTHR46019:SF4">
    <property type="entry name" value="BPI FOLD-CONTAINING FAMILY B MEMBER 4"/>
    <property type="match status" value="1"/>
</dbReference>
<dbReference type="SUPFAM" id="SSF55394">
    <property type="entry name" value="Bactericidal permeability-increasing protein, BPI"/>
    <property type="match status" value="1"/>
</dbReference>
<dbReference type="Gene3D" id="3.15.10.10">
    <property type="entry name" value="Bactericidal permeability-increasing protein, domain 1"/>
    <property type="match status" value="1"/>
</dbReference>
<feature type="signal peptide" evidence="1">
    <location>
        <begin position="1"/>
        <end position="18"/>
    </location>
</feature>
<dbReference type="EMBL" id="KZ508857">
    <property type="protein sequence ID" value="PKU34723.1"/>
    <property type="molecule type" value="Genomic_DNA"/>
</dbReference>
<feature type="domain" description="Lipid-binding serum glycoprotein N-terminal" evidence="2">
    <location>
        <begin position="83"/>
        <end position="175"/>
    </location>
</feature>
<evidence type="ECO:0000313" key="3">
    <source>
        <dbReference type="EMBL" id="PKU34723.1"/>
    </source>
</evidence>
<dbReference type="Proteomes" id="UP000233556">
    <property type="component" value="Unassembled WGS sequence"/>
</dbReference>